<gene>
    <name evidence="1" type="ORF">ZIOFF_014641</name>
</gene>
<keyword evidence="2" id="KW-1185">Reference proteome</keyword>
<dbReference type="PANTHER" id="PTHR34454:SF2">
    <property type="entry name" value="PROTEIN TUNICAMYCIN INDUCED 1"/>
    <property type="match status" value="1"/>
</dbReference>
<evidence type="ECO:0000313" key="1">
    <source>
        <dbReference type="EMBL" id="KAG6524706.1"/>
    </source>
</evidence>
<sequence>MLWTRHLPPVATLFKRAPALGDSGGHKTPLISNPLQNGKSGEWPSNGSVLITILINFQNFNLSQFAWVEVALQGAGTMRKNRNAIDSFTSTDQYTSKDIGHMADVNGPFAVGFLVLLTAGASSGALISSRASPGRAISDLKDSIVRALGFQAEDVEVSGFQARDAQVGHSLAYEFEIEIDKKVIPIKLLEDVSRWEAADFPTFGEDAENEGDGTELVNIERWSNSRAPPTLPPFQLAGPLELWIQDADSLRIALPHEVEAGTLRKVILTDDVAVTVKGARSVSLRLPLQLPLPLNRTHPDSRRPASGLLAIAEAARQSARSSGEPLLSLRVVGPTSLTSSPSASPHDKLKLKRLAPGLVELSSRSLPSTAGAQNPTLWPLISLNGSNSNIQGFEELLASLLGRKGEEEGSFTLLKADVAARSYMKIGFKVEKQIAEGEVDWSSYPEWRTRPEKSTAHFEVLSRIEENGKVIPERITEVNPAEILDSVAQSELTGNFSMSRASIVHPPQSFFTL</sequence>
<evidence type="ECO:0008006" key="3">
    <source>
        <dbReference type="Google" id="ProtNLM"/>
    </source>
</evidence>
<evidence type="ECO:0000313" key="2">
    <source>
        <dbReference type="Proteomes" id="UP000734854"/>
    </source>
</evidence>
<protein>
    <recommendedName>
        <fullName evidence="3">Tunicamycin induced 1</fullName>
    </recommendedName>
</protein>
<dbReference type="AlphaFoldDB" id="A0A8J5HBY7"/>
<comment type="caution">
    <text evidence="1">The sequence shown here is derived from an EMBL/GenBank/DDBJ whole genome shotgun (WGS) entry which is preliminary data.</text>
</comment>
<reference evidence="1 2" key="1">
    <citation type="submission" date="2020-08" db="EMBL/GenBank/DDBJ databases">
        <title>Plant Genome Project.</title>
        <authorList>
            <person name="Zhang R.-G."/>
        </authorList>
    </citation>
    <scope>NUCLEOTIDE SEQUENCE [LARGE SCALE GENOMIC DNA]</scope>
    <source>
        <tissue evidence="1">Rhizome</tissue>
    </source>
</reference>
<dbReference type="InterPro" id="IPR053283">
    <property type="entry name" value="TUNICAMYCIN_INDUCED_1"/>
</dbReference>
<proteinExistence type="predicted"/>
<name>A0A8J5HBY7_ZINOF</name>
<dbReference type="EMBL" id="JACMSC010000004">
    <property type="protein sequence ID" value="KAG6524706.1"/>
    <property type="molecule type" value="Genomic_DNA"/>
</dbReference>
<dbReference type="Proteomes" id="UP000734854">
    <property type="component" value="Unassembled WGS sequence"/>
</dbReference>
<accession>A0A8J5HBY7</accession>
<dbReference type="PANTHER" id="PTHR34454">
    <property type="entry name" value="TUNICAMYCIN INDUCED PROTEIN"/>
    <property type="match status" value="1"/>
</dbReference>
<organism evidence="1 2">
    <name type="scientific">Zingiber officinale</name>
    <name type="common">Ginger</name>
    <name type="synonym">Amomum zingiber</name>
    <dbReference type="NCBI Taxonomy" id="94328"/>
    <lineage>
        <taxon>Eukaryota</taxon>
        <taxon>Viridiplantae</taxon>
        <taxon>Streptophyta</taxon>
        <taxon>Embryophyta</taxon>
        <taxon>Tracheophyta</taxon>
        <taxon>Spermatophyta</taxon>
        <taxon>Magnoliopsida</taxon>
        <taxon>Liliopsida</taxon>
        <taxon>Zingiberales</taxon>
        <taxon>Zingiberaceae</taxon>
        <taxon>Zingiber</taxon>
    </lineage>
</organism>